<dbReference type="RefSeq" id="XP_002673388.1">
    <property type="nucleotide sequence ID" value="XM_002673342.1"/>
</dbReference>
<dbReference type="InterPro" id="IPR038763">
    <property type="entry name" value="DHH_sf"/>
</dbReference>
<dbReference type="Proteomes" id="UP000006671">
    <property type="component" value="Unassembled WGS sequence"/>
</dbReference>
<dbReference type="VEuPathDB" id="AmoebaDB:NAEGRDRAFT_71532"/>
<evidence type="ECO:0000259" key="1">
    <source>
        <dbReference type="Pfam" id="PF01368"/>
    </source>
</evidence>
<dbReference type="SUPFAM" id="SSF64182">
    <property type="entry name" value="DHH phosphoesterases"/>
    <property type="match status" value="1"/>
</dbReference>
<accession>D2VRC0</accession>
<dbReference type="AlphaFoldDB" id="D2VRC0"/>
<dbReference type="GO" id="GO:0004309">
    <property type="term" value="F:exopolyphosphatase activity"/>
    <property type="evidence" value="ECO:0007669"/>
    <property type="project" value="TreeGrafter"/>
</dbReference>
<proteinExistence type="predicted"/>
<dbReference type="Gene3D" id="3.90.1640.10">
    <property type="entry name" value="inorganic pyrophosphatase (n-terminal core)"/>
    <property type="match status" value="1"/>
</dbReference>
<feature type="domain" description="DDH" evidence="1">
    <location>
        <begin position="35"/>
        <end position="181"/>
    </location>
</feature>
<name>D2VRC0_NAEGR</name>
<organism evidence="3">
    <name type="scientific">Naegleria gruberi</name>
    <name type="common">Amoeba</name>
    <dbReference type="NCBI Taxonomy" id="5762"/>
    <lineage>
        <taxon>Eukaryota</taxon>
        <taxon>Discoba</taxon>
        <taxon>Heterolobosea</taxon>
        <taxon>Tetramitia</taxon>
        <taxon>Eutetramitia</taxon>
        <taxon>Vahlkampfiidae</taxon>
        <taxon>Naegleria</taxon>
    </lineage>
</organism>
<sequence>MENFTKKILMKSFLRSCKDLVTNKTFNGGTLAICLGNQASDLDSIVSSIVFSYAQYKRDKITSIPIINIPADEYNLRTDATWFLEKFGISGEDLIFYHQNPTLIDVLESLGKENNLQVILTDHNKLTPEQEPLLGNFVYQIIDHHVDEKCYDIPSERRIIDLIGSSCTLVAELLSDDMLREDRECCEALLGTILLDTMNLEPKFKKVTPRDEKQALRLLALLSFEQKQREELFEKLFFERFKFPS</sequence>
<dbReference type="GO" id="GO:0005737">
    <property type="term" value="C:cytoplasm"/>
    <property type="evidence" value="ECO:0007669"/>
    <property type="project" value="TreeGrafter"/>
</dbReference>
<dbReference type="eggNOG" id="KOG4129">
    <property type="taxonomic scope" value="Eukaryota"/>
</dbReference>
<dbReference type="PANTHER" id="PTHR12112">
    <property type="entry name" value="BNIP - RELATED"/>
    <property type="match status" value="1"/>
</dbReference>
<dbReference type="InParanoid" id="D2VRC0"/>
<dbReference type="KEGG" id="ngr:NAEGRDRAFT_71532"/>
<evidence type="ECO:0000313" key="3">
    <source>
        <dbReference type="Proteomes" id="UP000006671"/>
    </source>
</evidence>
<dbReference type="EMBL" id="GG738891">
    <property type="protein sequence ID" value="EFC40644.1"/>
    <property type="molecule type" value="Genomic_DNA"/>
</dbReference>
<dbReference type="InterPro" id="IPR001667">
    <property type="entry name" value="DDH_dom"/>
</dbReference>
<keyword evidence="3" id="KW-1185">Reference proteome</keyword>
<dbReference type="Pfam" id="PF01368">
    <property type="entry name" value="DHH"/>
    <property type="match status" value="1"/>
</dbReference>
<gene>
    <name evidence="2" type="ORF">NAEGRDRAFT_71532</name>
</gene>
<dbReference type="FunCoup" id="D2VRC0">
    <property type="interactions" value="166"/>
</dbReference>
<dbReference type="OrthoDB" id="374045at2759"/>
<evidence type="ECO:0000313" key="2">
    <source>
        <dbReference type="EMBL" id="EFC40644.1"/>
    </source>
</evidence>
<dbReference type="PANTHER" id="PTHR12112:SF39">
    <property type="entry name" value="EG:152A3.5 PROTEIN (FBGN0003116_PN PROTEIN)"/>
    <property type="match status" value="1"/>
</dbReference>
<reference evidence="2 3" key="1">
    <citation type="journal article" date="2010" name="Cell">
        <title>The genome of Naegleria gruberi illuminates early eukaryotic versatility.</title>
        <authorList>
            <person name="Fritz-Laylin L.K."/>
            <person name="Prochnik S.E."/>
            <person name="Ginger M.L."/>
            <person name="Dacks J.B."/>
            <person name="Carpenter M.L."/>
            <person name="Field M.C."/>
            <person name="Kuo A."/>
            <person name="Paredez A."/>
            <person name="Chapman J."/>
            <person name="Pham J."/>
            <person name="Shu S."/>
            <person name="Neupane R."/>
            <person name="Cipriano M."/>
            <person name="Mancuso J."/>
            <person name="Tu H."/>
            <person name="Salamov A."/>
            <person name="Lindquist E."/>
            <person name="Shapiro H."/>
            <person name="Lucas S."/>
            <person name="Grigoriev I.V."/>
            <person name="Cande W.Z."/>
            <person name="Fulton C."/>
            <person name="Rokhsar D.S."/>
            <person name="Dawson S.C."/>
        </authorList>
    </citation>
    <scope>NUCLEOTIDE SEQUENCE [LARGE SCALE GENOMIC DNA]</scope>
    <source>
        <strain evidence="2 3">NEG-M</strain>
    </source>
</reference>
<dbReference type="GeneID" id="8854915"/>
<dbReference type="STRING" id="5762.D2VRC0"/>
<protein>
    <submittedName>
        <fullName evidence="2">Predicted protein</fullName>
    </submittedName>
</protein>